<evidence type="ECO:0000259" key="6">
    <source>
        <dbReference type="Pfam" id="PF04545"/>
    </source>
</evidence>
<feature type="domain" description="RNA polymerase sigma-70 region 4" evidence="6">
    <location>
        <begin position="106"/>
        <end position="155"/>
    </location>
</feature>
<comment type="similarity">
    <text evidence="1">Belongs to the sigma-70 factor family. ECF subfamily.</text>
</comment>
<dbReference type="InterPro" id="IPR039425">
    <property type="entry name" value="RNA_pol_sigma-70-like"/>
</dbReference>
<evidence type="ECO:0000256" key="2">
    <source>
        <dbReference type="ARBA" id="ARBA00023015"/>
    </source>
</evidence>
<dbReference type="InterPro" id="IPR013325">
    <property type="entry name" value="RNA_pol_sigma_r2"/>
</dbReference>
<comment type="caution">
    <text evidence="7">The sequence shown here is derived from an EMBL/GenBank/DDBJ whole genome shotgun (WGS) entry which is preliminary data.</text>
</comment>
<dbReference type="SUPFAM" id="SSF88946">
    <property type="entry name" value="Sigma2 domain of RNA polymerase sigma factors"/>
    <property type="match status" value="1"/>
</dbReference>
<evidence type="ECO:0000313" key="8">
    <source>
        <dbReference type="Proteomes" id="UP001500689"/>
    </source>
</evidence>
<keyword evidence="8" id="KW-1185">Reference proteome</keyword>
<evidence type="ECO:0000256" key="1">
    <source>
        <dbReference type="ARBA" id="ARBA00010641"/>
    </source>
</evidence>
<dbReference type="SUPFAM" id="SSF88659">
    <property type="entry name" value="Sigma3 and sigma4 domains of RNA polymerase sigma factors"/>
    <property type="match status" value="1"/>
</dbReference>
<dbReference type="PANTHER" id="PTHR43133:SF58">
    <property type="entry name" value="ECF RNA POLYMERASE SIGMA FACTOR SIGD"/>
    <property type="match status" value="1"/>
</dbReference>
<protein>
    <submittedName>
        <fullName evidence="7">Sigma-70 family RNA polymerase sigma factor</fullName>
    </submittedName>
</protein>
<evidence type="ECO:0000256" key="4">
    <source>
        <dbReference type="ARBA" id="ARBA00023125"/>
    </source>
</evidence>
<keyword evidence="5" id="KW-0804">Transcription</keyword>
<dbReference type="InterPro" id="IPR007630">
    <property type="entry name" value="RNA_pol_sigma70_r4"/>
</dbReference>
<organism evidence="7 8">
    <name type="scientific">Amycolatopsis ultiminotia</name>
    <dbReference type="NCBI Taxonomy" id="543629"/>
    <lineage>
        <taxon>Bacteria</taxon>
        <taxon>Bacillati</taxon>
        <taxon>Actinomycetota</taxon>
        <taxon>Actinomycetes</taxon>
        <taxon>Pseudonocardiales</taxon>
        <taxon>Pseudonocardiaceae</taxon>
        <taxon>Amycolatopsis</taxon>
    </lineage>
</organism>
<evidence type="ECO:0000256" key="5">
    <source>
        <dbReference type="ARBA" id="ARBA00023163"/>
    </source>
</evidence>
<proteinExistence type="inferred from homology"/>
<dbReference type="Proteomes" id="UP001500689">
    <property type="component" value="Unassembled WGS sequence"/>
</dbReference>
<keyword evidence="3" id="KW-0731">Sigma factor</keyword>
<dbReference type="InterPro" id="IPR036388">
    <property type="entry name" value="WH-like_DNA-bd_sf"/>
</dbReference>
<dbReference type="Pfam" id="PF04545">
    <property type="entry name" value="Sigma70_r4"/>
    <property type="match status" value="1"/>
</dbReference>
<reference evidence="8" key="1">
    <citation type="journal article" date="2019" name="Int. J. Syst. Evol. Microbiol.">
        <title>The Global Catalogue of Microorganisms (GCM) 10K type strain sequencing project: providing services to taxonomists for standard genome sequencing and annotation.</title>
        <authorList>
            <consortium name="The Broad Institute Genomics Platform"/>
            <consortium name="The Broad Institute Genome Sequencing Center for Infectious Disease"/>
            <person name="Wu L."/>
            <person name="Ma J."/>
        </authorList>
    </citation>
    <scope>NUCLEOTIDE SEQUENCE [LARGE SCALE GENOMIC DNA]</scope>
    <source>
        <strain evidence="8">JCM 16898</strain>
    </source>
</reference>
<dbReference type="Gene3D" id="1.10.10.10">
    <property type="entry name" value="Winged helix-like DNA-binding domain superfamily/Winged helix DNA-binding domain"/>
    <property type="match status" value="1"/>
</dbReference>
<evidence type="ECO:0000313" key="7">
    <source>
        <dbReference type="EMBL" id="GAA3555415.1"/>
    </source>
</evidence>
<evidence type="ECO:0000256" key="3">
    <source>
        <dbReference type="ARBA" id="ARBA00023082"/>
    </source>
</evidence>
<accession>A0ABP6WTJ5</accession>
<keyword evidence="4" id="KW-0238">DNA-binding</keyword>
<gene>
    <name evidence="7" type="ORF">GCM10022222_43790</name>
</gene>
<dbReference type="RefSeq" id="WP_344862635.1">
    <property type="nucleotide sequence ID" value="NZ_BAAAZN010000009.1"/>
</dbReference>
<dbReference type="PANTHER" id="PTHR43133">
    <property type="entry name" value="RNA POLYMERASE ECF-TYPE SIGMA FACTO"/>
    <property type="match status" value="1"/>
</dbReference>
<sequence length="160" mass="17080">MSTDEGAPPARVDARLVEAAAAGERGAVDELLTGLRPLVLRYCRARLDRTAAQRCAQDTLLEALAQLPGRVGQAGQPLLPLVFGIAGRRVTEELRRHPQTGPPDPLDRLPPAHRDLLTLRVVLGFTAEQTAEALGLPGAAAVRVGQHRGLTALRKLLQEG</sequence>
<keyword evidence="2" id="KW-0805">Transcription regulation</keyword>
<dbReference type="EMBL" id="BAAAZN010000009">
    <property type="protein sequence ID" value="GAA3555415.1"/>
    <property type="molecule type" value="Genomic_DNA"/>
</dbReference>
<dbReference type="Gene3D" id="1.10.1740.10">
    <property type="match status" value="1"/>
</dbReference>
<dbReference type="InterPro" id="IPR013324">
    <property type="entry name" value="RNA_pol_sigma_r3/r4-like"/>
</dbReference>
<name>A0ABP6WTJ5_9PSEU</name>